<evidence type="ECO:0000313" key="2">
    <source>
        <dbReference type="Proteomes" id="UP001596113"/>
    </source>
</evidence>
<reference evidence="2" key="1">
    <citation type="journal article" date="2019" name="Int. J. Syst. Evol. Microbiol.">
        <title>The Global Catalogue of Microorganisms (GCM) 10K type strain sequencing project: providing services to taxonomists for standard genome sequencing and annotation.</title>
        <authorList>
            <consortium name="The Broad Institute Genomics Platform"/>
            <consortium name="The Broad Institute Genome Sequencing Center for Infectious Disease"/>
            <person name="Wu L."/>
            <person name="Ma J."/>
        </authorList>
    </citation>
    <scope>NUCLEOTIDE SEQUENCE [LARGE SCALE GENOMIC DNA]</scope>
    <source>
        <strain evidence="2">CGMCC 1.18575</strain>
    </source>
</reference>
<proteinExistence type="predicted"/>
<keyword evidence="2" id="KW-1185">Reference proteome</keyword>
<dbReference type="EMBL" id="JBHSMI010000052">
    <property type="protein sequence ID" value="MFC5405836.1"/>
    <property type="molecule type" value="Genomic_DNA"/>
</dbReference>
<gene>
    <name evidence="1" type="ORF">ACFPOF_24100</name>
</gene>
<name>A0ABW0HX64_9BACL</name>
<comment type="caution">
    <text evidence="1">The sequence shown here is derived from an EMBL/GenBank/DDBJ whole genome shotgun (WGS) entry which is preliminary data.</text>
</comment>
<dbReference type="Proteomes" id="UP001596113">
    <property type="component" value="Unassembled WGS sequence"/>
</dbReference>
<evidence type="ECO:0000313" key="1">
    <source>
        <dbReference type="EMBL" id="MFC5405836.1"/>
    </source>
</evidence>
<sequence>MLFAGPLDDPLGQLADITAGALSLLIGAAANRSIAEEKMFNISALSAGLI</sequence>
<organism evidence="1 2">
    <name type="scientific">Cohnella soli</name>
    <dbReference type="NCBI Taxonomy" id="425005"/>
    <lineage>
        <taxon>Bacteria</taxon>
        <taxon>Bacillati</taxon>
        <taxon>Bacillota</taxon>
        <taxon>Bacilli</taxon>
        <taxon>Bacillales</taxon>
        <taxon>Paenibacillaceae</taxon>
        <taxon>Cohnella</taxon>
    </lineage>
</organism>
<accession>A0ABW0HX64</accession>
<dbReference type="RefSeq" id="WP_378137483.1">
    <property type="nucleotide sequence ID" value="NZ_JBHSMI010000052.1"/>
</dbReference>
<protein>
    <submittedName>
        <fullName evidence="1">Uncharacterized protein</fullName>
    </submittedName>
</protein>